<evidence type="ECO:0000256" key="1">
    <source>
        <dbReference type="SAM" id="MobiDB-lite"/>
    </source>
</evidence>
<proteinExistence type="predicted"/>
<evidence type="ECO:0000313" key="3">
    <source>
        <dbReference type="Proteomes" id="UP000308652"/>
    </source>
</evidence>
<accession>A0A5C3LU26</accession>
<protein>
    <submittedName>
        <fullName evidence="2">Uncharacterized protein</fullName>
    </submittedName>
</protein>
<organism evidence="2 3">
    <name type="scientific">Crucibulum laeve</name>
    <dbReference type="NCBI Taxonomy" id="68775"/>
    <lineage>
        <taxon>Eukaryota</taxon>
        <taxon>Fungi</taxon>
        <taxon>Dikarya</taxon>
        <taxon>Basidiomycota</taxon>
        <taxon>Agaricomycotina</taxon>
        <taxon>Agaricomycetes</taxon>
        <taxon>Agaricomycetidae</taxon>
        <taxon>Agaricales</taxon>
        <taxon>Agaricineae</taxon>
        <taxon>Nidulariaceae</taxon>
        <taxon>Crucibulum</taxon>
    </lineage>
</organism>
<reference evidence="2 3" key="1">
    <citation type="journal article" date="2019" name="Nat. Ecol. Evol.">
        <title>Megaphylogeny resolves global patterns of mushroom evolution.</title>
        <authorList>
            <person name="Varga T."/>
            <person name="Krizsan K."/>
            <person name="Foldi C."/>
            <person name="Dima B."/>
            <person name="Sanchez-Garcia M."/>
            <person name="Sanchez-Ramirez S."/>
            <person name="Szollosi G.J."/>
            <person name="Szarkandi J.G."/>
            <person name="Papp V."/>
            <person name="Albert L."/>
            <person name="Andreopoulos W."/>
            <person name="Angelini C."/>
            <person name="Antonin V."/>
            <person name="Barry K.W."/>
            <person name="Bougher N.L."/>
            <person name="Buchanan P."/>
            <person name="Buyck B."/>
            <person name="Bense V."/>
            <person name="Catcheside P."/>
            <person name="Chovatia M."/>
            <person name="Cooper J."/>
            <person name="Damon W."/>
            <person name="Desjardin D."/>
            <person name="Finy P."/>
            <person name="Geml J."/>
            <person name="Haridas S."/>
            <person name="Hughes K."/>
            <person name="Justo A."/>
            <person name="Karasinski D."/>
            <person name="Kautmanova I."/>
            <person name="Kiss B."/>
            <person name="Kocsube S."/>
            <person name="Kotiranta H."/>
            <person name="LaButti K.M."/>
            <person name="Lechner B.E."/>
            <person name="Liimatainen K."/>
            <person name="Lipzen A."/>
            <person name="Lukacs Z."/>
            <person name="Mihaltcheva S."/>
            <person name="Morgado L.N."/>
            <person name="Niskanen T."/>
            <person name="Noordeloos M.E."/>
            <person name="Ohm R.A."/>
            <person name="Ortiz-Santana B."/>
            <person name="Ovrebo C."/>
            <person name="Racz N."/>
            <person name="Riley R."/>
            <person name="Savchenko A."/>
            <person name="Shiryaev A."/>
            <person name="Soop K."/>
            <person name="Spirin V."/>
            <person name="Szebenyi C."/>
            <person name="Tomsovsky M."/>
            <person name="Tulloss R.E."/>
            <person name="Uehling J."/>
            <person name="Grigoriev I.V."/>
            <person name="Vagvolgyi C."/>
            <person name="Papp T."/>
            <person name="Martin F.M."/>
            <person name="Miettinen O."/>
            <person name="Hibbett D.S."/>
            <person name="Nagy L.G."/>
        </authorList>
    </citation>
    <scope>NUCLEOTIDE SEQUENCE [LARGE SCALE GENOMIC DNA]</scope>
    <source>
        <strain evidence="2 3">CBS 166.37</strain>
    </source>
</reference>
<name>A0A5C3LU26_9AGAR</name>
<gene>
    <name evidence="2" type="ORF">BDQ12DRAFT_246504</name>
</gene>
<evidence type="ECO:0000313" key="2">
    <source>
        <dbReference type="EMBL" id="TFK36614.1"/>
    </source>
</evidence>
<keyword evidence="3" id="KW-1185">Reference proteome</keyword>
<sequence length="133" mass="14373">MHEDVTISGCSAASTDGGLGRCVAPAVIFVVGDPRLPKCSSRNQQPLPQHQFQTCKSIISSDSTIDGHKVGISSHAAIDLPFAGKPDRKPDRLPCRNTVHATARQKPRLQLLKRVTSPLFNSPSRRSPRATQP</sequence>
<dbReference type="Proteomes" id="UP000308652">
    <property type="component" value="Unassembled WGS sequence"/>
</dbReference>
<dbReference type="EMBL" id="ML213613">
    <property type="protein sequence ID" value="TFK36614.1"/>
    <property type="molecule type" value="Genomic_DNA"/>
</dbReference>
<feature type="region of interest" description="Disordered" evidence="1">
    <location>
        <begin position="101"/>
        <end position="133"/>
    </location>
</feature>
<feature type="compositionally biased region" description="Polar residues" evidence="1">
    <location>
        <begin position="118"/>
        <end position="133"/>
    </location>
</feature>
<dbReference type="AlphaFoldDB" id="A0A5C3LU26"/>